<dbReference type="PANTHER" id="PTHR43252:SF4">
    <property type="entry name" value="TRANSCRIPTIONAL REGULATORY PROTEIN"/>
    <property type="match status" value="1"/>
</dbReference>
<keyword evidence="2" id="KW-0614">Plasmid</keyword>
<feature type="domain" description="Transcription regulator PadR N-terminal" evidence="1">
    <location>
        <begin position="10"/>
        <end position="82"/>
    </location>
</feature>
<reference evidence="2" key="1">
    <citation type="journal article" date="2014" name="Genome Announc.">
        <title>Complete Nucleotide Sequence of pVv01, a P1-Like Plasmid Prophage of Vibrio vulnificus.</title>
        <authorList>
            <person name="Hammerl J.A."/>
            <person name="Klevanskaa K."/>
            <person name="Strauch E."/>
            <person name="Hertwig S."/>
        </authorList>
    </citation>
    <scope>NUCLEOTIDE SEQUENCE</scope>
    <source>
        <strain evidence="2">48/10</strain>
    </source>
</reference>
<dbReference type="Gene3D" id="1.10.10.10">
    <property type="entry name" value="Winged helix-like DNA-binding domain superfamily/Winged helix DNA-binding domain"/>
    <property type="match status" value="1"/>
</dbReference>
<organism evidence="2">
    <name type="scientific">Vibrio vulnificus</name>
    <dbReference type="NCBI Taxonomy" id="672"/>
    <lineage>
        <taxon>Bacteria</taxon>
        <taxon>Pseudomonadati</taxon>
        <taxon>Pseudomonadota</taxon>
        <taxon>Gammaproteobacteria</taxon>
        <taxon>Vibrionales</taxon>
        <taxon>Vibrionaceae</taxon>
        <taxon>Vibrio</taxon>
    </lineage>
</organism>
<name>A0AAI8ZLC9_VIBVL</name>
<protein>
    <submittedName>
        <fullName evidence="2">Transcriptional regulator (PadR family)</fullName>
    </submittedName>
</protein>
<dbReference type="InterPro" id="IPR036390">
    <property type="entry name" value="WH_DNA-bd_sf"/>
</dbReference>
<dbReference type="RefSeq" id="WP_032072006.1">
    <property type="nucleotide sequence ID" value="NZ_MVKQ01000120.1"/>
</dbReference>
<evidence type="ECO:0000259" key="1">
    <source>
        <dbReference type="Pfam" id="PF03551"/>
    </source>
</evidence>
<dbReference type="InterPro" id="IPR005149">
    <property type="entry name" value="Tscrpt_reg_PadR_N"/>
</dbReference>
<accession>A0AAI8ZLC9</accession>
<dbReference type="AlphaFoldDB" id="A0AAI8ZLC9"/>
<proteinExistence type="predicted"/>
<sequence>MLLNELNIHLLALLSEHNRCTGYDLAKMMSTSRVWRASHQQIYRQLNQLAEDGLLSCYEEPQDGKPDRKVYSLTQTGVAKFHEALASATPSIKSLHSIRTVMLNAGNQKYFEDLLVQLRGEIQKTEQMIKETSVPSERISMQREIYIHRAEESYCLEALSYLKDAKRLAA</sequence>
<dbReference type="InterPro" id="IPR036388">
    <property type="entry name" value="WH-like_DNA-bd_sf"/>
</dbReference>
<dbReference type="Pfam" id="PF03551">
    <property type="entry name" value="PadR"/>
    <property type="match status" value="1"/>
</dbReference>
<reference evidence="2" key="2">
    <citation type="submission" date="2014-01" db="EMBL/GenBank/DDBJ databases">
        <authorList>
            <person name="Hammerl J."/>
        </authorList>
    </citation>
    <scope>NUCLEOTIDE SEQUENCE</scope>
    <source>
        <strain evidence="2">48/10</strain>
        <plasmid evidence="2">p48/10</plasmid>
    </source>
</reference>
<geneLocation type="plasmid" evidence="2">
    <name>p48/10</name>
</geneLocation>
<dbReference type="PANTHER" id="PTHR43252">
    <property type="entry name" value="TRANSCRIPTIONAL REGULATOR YQJI"/>
    <property type="match status" value="1"/>
</dbReference>
<evidence type="ECO:0000313" key="2">
    <source>
        <dbReference type="EMBL" id="CDM12484.1"/>
    </source>
</evidence>
<dbReference type="EMBL" id="HG803186">
    <property type="protein sequence ID" value="CDM12484.1"/>
    <property type="molecule type" value="Genomic_DNA"/>
</dbReference>
<dbReference type="SUPFAM" id="SSF46785">
    <property type="entry name" value="Winged helix' DNA-binding domain"/>
    <property type="match status" value="1"/>
</dbReference>